<dbReference type="EMBL" id="RBXT01000001">
    <property type="protein sequence ID" value="RKT77908.1"/>
    <property type="molecule type" value="Genomic_DNA"/>
</dbReference>
<gene>
    <name evidence="3" type="ORF">DFJ68_1341</name>
    <name evidence="2" type="ORF">FHW14_003351</name>
</gene>
<dbReference type="InterPro" id="IPR002563">
    <property type="entry name" value="Flavin_Rdtase-like_dom"/>
</dbReference>
<keyword evidence="4" id="KW-1185">Reference proteome</keyword>
<comment type="caution">
    <text evidence="3">The sequence shown here is derived from an EMBL/GenBank/DDBJ whole genome shotgun (WGS) entry which is preliminary data.</text>
</comment>
<dbReference type="GO" id="GO:0016646">
    <property type="term" value="F:oxidoreductase activity, acting on the CH-NH group of donors, NAD or NADP as acceptor"/>
    <property type="evidence" value="ECO:0007669"/>
    <property type="project" value="UniProtKB-ARBA"/>
</dbReference>
<dbReference type="InterPro" id="IPR012349">
    <property type="entry name" value="Split_barrel_FMN-bd"/>
</dbReference>
<dbReference type="AlphaFoldDB" id="A0A495Y1Q2"/>
<sequence>MTIHTEHPFETPDGDRDPVRRLRARVGATVTLWTAGEGVERAGLTVSSYLVAAGDPGRVVALLHPESDLLDRLEDTGTAVVALLGQRDREVADAFAGVMPAPGGPFRLTRWEQTEWGPRPLTVATWAGVRLDAAAVHDVGWSRLVEATIEHLAVGDDDAPLVHRRGRYLPPA</sequence>
<reference evidence="2 5" key="2">
    <citation type="submission" date="2020-08" db="EMBL/GenBank/DDBJ databases">
        <title>Genomic Encyclopedia of Type Strains, Phase IV (KMG-V): Genome sequencing to study the core and pangenomes of soil and plant-associated prokaryotes.</title>
        <authorList>
            <person name="Whitman W."/>
        </authorList>
    </citation>
    <scope>NUCLEOTIDE SEQUENCE [LARGE SCALE GENOMIC DNA]</scope>
    <source>
        <strain evidence="2 5">B3ACCR2</strain>
    </source>
</reference>
<evidence type="ECO:0000313" key="4">
    <source>
        <dbReference type="Proteomes" id="UP000278440"/>
    </source>
</evidence>
<dbReference type="OrthoDB" id="3394673at2"/>
<dbReference type="Pfam" id="PF01613">
    <property type="entry name" value="Flavin_Reduct"/>
    <property type="match status" value="1"/>
</dbReference>
<dbReference type="GO" id="GO:0010181">
    <property type="term" value="F:FMN binding"/>
    <property type="evidence" value="ECO:0007669"/>
    <property type="project" value="InterPro"/>
</dbReference>
<dbReference type="RefSeq" id="WP_121032070.1">
    <property type="nucleotide sequence ID" value="NZ_JACHVT010000008.1"/>
</dbReference>
<evidence type="ECO:0000313" key="5">
    <source>
        <dbReference type="Proteomes" id="UP000590811"/>
    </source>
</evidence>
<proteinExistence type="predicted"/>
<reference evidence="3 4" key="1">
    <citation type="submission" date="2018-10" db="EMBL/GenBank/DDBJ databases">
        <title>Sequencing the genomes of 1000 actinobacteria strains.</title>
        <authorList>
            <person name="Klenk H.-P."/>
        </authorList>
    </citation>
    <scope>NUCLEOTIDE SEQUENCE [LARGE SCALE GENOMIC DNA]</scope>
    <source>
        <strain evidence="3 4">DSM 44267</strain>
    </source>
</reference>
<dbReference type="SUPFAM" id="SSF50475">
    <property type="entry name" value="FMN-binding split barrel"/>
    <property type="match status" value="1"/>
</dbReference>
<dbReference type="EMBL" id="JACHVT010000008">
    <property type="protein sequence ID" value="MBB2988162.1"/>
    <property type="molecule type" value="Genomic_DNA"/>
</dbReference>
<protein>
    <submittedName>
        <fullName evidence="3">Flavin reductase (DIM6/NTAB) family NADH-FMN oxidoreductase RutF</fullName>
    </submittedName>
</protein>
<organism evidence="3 4">
    <name type="scientific">Terracoccus luteus</name>
    <dbReference type="NCBI Taxonomy" id="53356"/>
    <lineage>
        <taxon>Bacteria</taxon>
        <taxon>Bacillati</taxon>
        <taxon>Actinomycetota</taxon>
        <taxon>Actinomycetes</taxon>
        <taxon>Micrococcales</taxon>
        <taxon>Intrasporangiaceae</taxon>
        <taxon>Terracoccus</taxon>
    </lineage>
</organism>
<dbReference type="Gene3D" id="2.30.110.10">
    <property type="entry name" value="Electron Transport, Fmn-binding Protein, Chain A"/>
    <property type="match status" value="1"/>
</dbReference>
<evidence type="ECO:0000313" key="2">
    <source>
        <dbReference type="EMBL" id="MBB2988162.1"/>
    </source>
</evidence>
<feature type="domain" description="Flavin reductase like" evidence="1">
    <location>
        <begin position="23"/>
        <end position="170"/>
    </location>
</feature>
<dbReference type="Proteomes" id="UP000278440">
    <property type="component" value="Unassembled WGS sequence"/>
</dbReference>
<dbReference type="SMART" id="SM00903">
    <property type="entry name" value="Flavin_Reduct"/>
    <property type="match status" value="1"/>
</dbReference>
<evidence type="ECO:0000313" key="3">
    <source>
        <dbReference type="EMBL" id="RKT77908.1"/>
    </source>
</evidence>
<dbReference type="Proteomes" id="UP000590811">
    <property type="component" value="Unassembled WGS sequence"/>
</dbReference>
<name>A0A495Y1Q2_9MICO</name>
<evidence type="ECO:0000259" key="1">
    <source>
        <dbReference type="SMART" id="SM00903"/>
    </source>
</evidence>
<accession>A0A495Y1Q2</accession>